<feature type="compositionally biased region" description="Polar residues" evidence="3">
    <location>
        <begin position="1053"/>
        <end position="1065"/>
    </location>
</feature>
<evidence type="ECO:0000313" key="5">
    <source>
        <dbReference type="EMBL" id="KAH0541695.1"/>
    </source>
</evidence>
<evidence type="ECO:0000256" key="2">
    <source>
        <dbReference type="PROSITE-ProRule" id="PRU00023"/>
    </source>
</evidence>
<dbReference type="SUPFAM" id="SSF48403">
    <property type="entry name" value="Ankyrin repeat"/>
    <property type="match status" value="1"/>
</dbReference>
<keyword evidence="1" id="KW-0677">Repeat</keyword>
<dbReference type="InterPro" id="IPR027417">
    <property type="entry name" value="P-loop_NTPase"/>
</dbReference>
<feature type="region of interest" description="Disordered" evidence="3">
    <location>
        <begin position="1187"/>
        <end position="1221"/>
    </location>
</feature>
<feature type="repeat" description="ANK" evidence="2">
    <location>
        <begin position="885"/>
        <end position="920"/>
    </location>
</feature>
<dbReference type="SUPFAM" id="SSF52540">
    <property type="entry name" value="P-loop containing nucleoside triphosphate hydrolases"/>
    <property type="match status" value="1"/>
</dbReference>
<feature type="region of interest" description="Disordered" evidence="3">
    <location>
        <begin position="1118"/>
        <end position="1156"/>
    </location>
</feature>
<dbReference type="EMBL" id="JAGHQL010000071">
    <property type="protein sequence ID" value="KAH0541695.1"/>
    <property type="molecule type" value="Genomic_DNA"/>
</dbReference>
<sequence length="1221" mass="136757">MQRRVSASIVNALSLSSTNDLMEAVRSGSLYADVLEEGWRQQLNDFKIVSLYEGIGNDVAQIVSRESASFGLPGDVENIVRLKADHSNMCRFDTTVQADLDNFKIVRGNMHRLYMAAMNRNPAPTATSMVQPNPQPPGQLIRRDTAVSSVDIPLLPEAVSLSALGVGEQRNFSFLFSHSSEMPLMQLVIPSYVRSFRHYDYEKGFERIDRERHPNTCQWISQNENIKWWSASRRNSLLWLSGDPGLGKSTLLTYLTHLLRGRPRHLNVGKNSAVIYSFCNEQANNTGSMVLSVAIHQMLTQFPHLQHRAYEPDQAHCLGNTRWRVTKGKHRSVAGLWHLLCQLAKESRLSRVFLIVDALDECDKGSQVELIQLFYRAVPCLKVLVSSRPSEELRTAFSKWMTHSPETIKCLKAEDEEAHVNDDIDRYIHGEVERIGKLRGHSPQQSKMIIERLAQDRSRIFLPVALLFNRLELEPTSELARVLEETPNDLQVLYERLLSQIPSSVRSRPSAIFKYLIHACTPLTVRELAFASSTDQDRAHCEEMMAGFLSDSHLTSFRKDLLLYGPILRIRQDDDTVNFIHVSVKEFLVERSLSPMEPFLIEPRQAQKGIAADCLKLLLSKAHLVFPGPWDRGFIDAPMAPEHVLLGYASQYWYEHLKQATLFMPSVEDVDPELLSLARDLADLWKYPSTLGFRALLLSRSGFHGLNKQELEKISPIEVFSALGLSSFLQVLLREITGSASYLMPSTMSALTLAIKGGHESTVDIIVDRFKISSLESPAFGDVVADSAWTGRPGPLRKVLELRKARTHKLVEATTAAFLTGQHATLAALTADRSIFEDRNQFDMTVLHVLFVKNLQNYQLAPDTALAIALYYITNKVDIKATDVLGNTALHYACWGRYFCTAELIRGLVEKGADIHCRNYGGLTPFHFAARYVKRLDAIEALLQIGGNGIVAAASNGKMTPLHWAVARWCGLGYEDSEPVIRTLLSRGADMQATNSRGATPLQLASGSAMRYVLQSVYARLDGIQHISVNYNPQPPRYIGHDFERTPDQMSLCNGDSEDSSSQLVLDQESWENESHQSFVTAPQSIMSIESGSSSGHSGRTRRLWWEGYEALGRLSAIEGSQGQPRPSPTTSGAADIGVSPQPRPKMQKSLPKAQNSTVSGTFLKFLRNRDFKAVRLEGRKWNGVRRGSVDYQKRATSRMGKGSGIQEERRLDSLRSNPTA</sequence>
<reference evidence="5" key="1">
    <citation type="submission" date="2021-03" db="EMBL/GenBank/DDBJ databases">
        <title>Comparative genomics and phylogenomic investigation of the class Geoglossomycetes provide insights into ecological specialization and systematics.</title>
        <authorList>
            <person name="Melie T."/>
            <person name="Pirro S."/>
            <person name="Miller A.N."/>
            <person name="Quandt A."/>
        </authorList>
    </citation>
    <scope>NUCLEOTIDE SEQUENCE</scope>
    <source>
        <strain evidence="5">GBOQ0MN5Z8</strain>
    </source>
</reference>
<accession>A0A9P8I1N8</accession>
<evidence type="ECO:0000313" key="6">
    <source>
        <dbReference type="Proteomes" id="UP000698800"/>
    </source>
</evidence>
<dbReference type="PANTHER" id="PTHR10039:SF14">
    <property type="entry name" value="NACHT DOMAIN-CONTAINING PROTEIN"/>
    <property type="match status" value="1"/>
</dbReference>
<keyword evidence="6" id="KW-1185">Reference proteome</keyword>
<dbReference type="Pfam" id="PF24883">
    <property type="entry name" value="NPHP3_N"/>
    <property type="match status" value="1"/>
</dbReference>
<comment type="caution">
    <text evidence="5">The sequence shown here is derived from an EMBL/GenBank/DDBJ whole genome shotgun (WGS) entry which is preliminary data.</text>
</comment>
<protein>
    <recommendedName>
        <fullName evidence="4">Nephrocystin 3-like N-terminal domain-containing protein</fullName>
    </recommendedName>
</protein>
<dbReference type="InterPro" id="IPR002110">
    <property type="entry name" value="Ankyrin_rpt"/>
</dbReference>
<dbReference type="OrthoDB" id="21416at2759"/>
<dbReference type="InterPro" id="IPR036770">
    <property type="entry name" value="Ankyrin_rpt-contain_sf"/>
</dbReference>
<keyword evidence="2" id="KW-0040">ANK repeat</keyword>
<dbReference type="PANTHER" id="PTHR10039">
    <property type="entry name" value="AMELOGENIN"/>
    <property type="match status" value="1"/>
</dbReference>
<feature type="compositionally biased region" description="Polar residues" evidence="3">
    <location>
        <begin position="1119"/>
        <end position="1133"/>
    </location>
</feature>
<dbReference type="AlphaFoldDB" id="A0A9P8I1N8"/>
<dbReference type="Pfam" id="PF12796">
    <property type="entry name" value="Ank_2"/>
    <property type="match status" value="1"/>
</dbReference>
<organism evidence="5 6">
    <name type="scientific">Glutinoglossum americanum</name>
    <dbReference type="NCBI Taxonomy" id="1670608"/>
    <lineage>
        <taxon>Eukaryota</taxon>
        <taxon>Fungi</taxon>
        <taxon>Dikarya</taxon>
        <taxon>Ascomycota</taxon>
        <taxon>Pezizomycotina</taxon>
        <taxon>Geoglossomycetes</taxon>
        <taxon>Geoglossales</taxon>
        <taxon>Geoglossaceae</taxon>
        <taxon>Glutinoglossum</taxon>
    </lineage>
</organism>
<evidence type="ECO:0000256" key="1">
    <source>
        <dbReference type="ARBA" id="ARBA00022737"/>
    </source>
</evidence>
<dbReference type="Proteomes" id="UP000698800">
    <property type="component" value="Unassembled WGS sequence"/>
</dbReference>
<feature type="region of interest" description="Disordered" evidence="3">
    <location>
        <begin position="1053"/>
        <end position="1079"/>
    </location>
</feature>
<dbReference type="PROSITE" id="PS50088">
    <property type="entry name" value="ANK_REPEAT"/>
    <property type="match status" value="1"/>
</dbReference>
<dbReference type="Gene3D" id="3.40.50.300">
    <property type="entry name" value="P-loop containing nucleotide triphosphate hydrolases"/>
    <property type="match status" value="1"/>
</dbReference>
<evidence type="ECO:0000256" key="3">
    <source>
        <dbReference type="SAM" id="MobiDB-lite"/>
    </source>
</evidence>
<gene>
    <name evidence="5" type="ORF">FGG08_003858</name>
</gene>
<dbReference type="SMART" id="SM00248">
    <property type="entry name" value="ANK"/>
    <property type="match status" value="4"/>
</dbReference>
<feature type="domain" description="Nephrocystin 3-like N-terminal" evidence="4">
    <location>
        <begin position="215"/>
        <end position="388"/>
    </location>
</feature>
<proteinExistence type="predicted"/>
<name>A0A9P8I1N8_9PEZI</name>
<dbReference type="InterPro" id="IPR056884">
    <property type="entry name" value="NPHP3-like_N"/>
</dbReference>
<dbReference type="Gene3D" id="1.25.40.20">
    <property type="entry name" value="Ankyrin repeat-containing domain"/>
    <property type="match status" value="1"/>
</dbReference>
<evidence type="ECO:0000259" key="4">
    <source>
        <dbReference type="Pfam" id="PF24883"/>
    </source>
</evidence>